<dbReference type="PROSITE" id="PS50026">
    <property type="entry name" value="EGF_3"/>
    <property type="match status" value="1"/>
</dbReference>
<feature type="region of interest" description="Disordered" evidence="11">
    <location>
        <begin position="470"/>
        <end position="489"/>
    </location>
</feature>
<keyword evidence="16" id="KW-1185">Reference proteome</keyword>
<dbReference type="PROSITE" id="PS00010">
    <property type="entry name" value="ASX_HYDROXYL"/>
    <property type="match status" value="1"/>
</dbReference>
<dbReference type="InterPro" id="IPR013695">
    <property type="entry name" value="WAK"/>
</dbReference>
<dbReference type="GO" id="GO:0030247">
    <property type="term" value="F:polysaccharide binding"/>
    <property type="evidence" value="ECO:0007669"/>
    <property type="project" value="InterPro"/>
</dbReference>
<feature type="coiled-coil region" evidence="10">
    <location>
        <begin position="418"/>
        <end position="445"/>
    </location>
</feature>
<dbReference type="AlphaFoldDB" id="A0A5N6RR68"/>
<keyword evidence="6" id="KW-0677">Repeat</keyword>
<feature type="signal peptide" evidence="13">
    <location>
        <begin position="1"/>
        <end position="23"/>
    </location>
</feature>
<proteinExistence type="predicted"/>
<keyword evidence="5 13" id="KW-0732">Signal</keyword>
<evidence type="ECO:0000256" key="5">
    <source>
        <dbReference type="ARBA" id="ARBA00022729"/>
    </source>
</evidence>
<dbReference type="Pfam" id="PF07645">
    <property type="entry name" value="EGF_CA"/>
    <property type="match status" value="1"/>
</dbReference>
<keyword evidence="4" id="KW-0808">Transferase</keyword>
<protein>
    <recommendedName>
        <fullName evidence="14">EGF-like domain-containing protein</fullName>
    </recommendedName>
</protein>
<keyword evidence="8" id="KW-0325">Glycoprotein</keyword>
<keyword evidence="3 9" id="KW-0245">EGF-like domain</keyword>
<feature type="transmembrane region" description="Helical" evidence="12">
    <location>
        <begin position="300"/>
        <end position="324"/>
    </location>
</feature>
<evidence type="ECO:0000256" key="10">
    <source>
        <dbReference type="SAM" id="Coils"/>
    </source>
</evidence>
<evidence type="ECO:0000256" key="8">
    <source>
        <dbReference type="ARBA" id="ARBA00023180"/>
    </source>
</evidence>
<dbReference type="PANTHER" id="PTHR33491">
    <property type="entry name" value="OSJNBA0016N04.9 PROTEIN"/>
    <property type="match status" value="1"/>
</dbReference>
<evidence type="ECO:0000256" key="1">
    <source>
        <dbReference type="ARBA" id="ARBA00004479"/>
    </source>
</evidence>
<evidence type="ECO:0000256" key="4">
    <source>
        <dbReference type="ARBA" id="ARBA00022679"/>
    </source>
</evidence>
<evidence type="ECO:0000256" key="11">
    <source>
        <dbReference type="SAM" id="MobiDB-lite"/>
    </source>
</evidence>
<dbReference type="InterPro" id="IPR025287">
    <property type="entry name" value="WAK_GUB"/>
</dbReference>
<evidence type="ECO:0000256" key="3">
    <source>
        <dbReference type="ARBA" id="ARBA00022536"/>
    </source>
</evidence>
<dbReference type="Pfam" id="PF08488">
    <property type="entry name" value="WAK"/>
    <property type="match status" value="1"/>
</dbReference>
<keyword evidence="12" id="KW-0812">Transmembrane</keyword>
<dbReference type="Pfam" id="PF13947">
    <property type="entry name" value="GUB_WAK_bind"/>
    <property type="match status" value="1"/>
</dbReference>
<evidence type="ECO:0000256" key="2">
    <source>
        <dbReference type="ARBA" id="ARBA00022527"/>
    </source>
</evidence>
<keyword evidence="10" id="KW-0175">Coiled coil</keyword>
<dbReference type="CDD" id="cd00054">
    <property type="entry name" value="EGF_CA"/>
    <property type="match status" value="1"/>
</dbReference>
<keyword evidence="2" id="KW-0418">Kinase</keyword>
<dbReference type="OrthoDB" id="4062651at2759"/>
<evidence type="ECO:0000259" key="14">
    <source>
        <dbReference type="PROSITE" id="PS50026"/>
    </source>
</evidence>
<dbReference type="InterPro" id="IPR000742">
    <property type="entry name" value="EGF"/>
</dbReference>
<dbReference type="SMART" id="SM00181">
    <property type="entry name" value="EGF"/>
    <property type="match status" value="1"/>
</dbReference>
<feature type="domain" description="EGF-like" evidence="14">
    <location>
        <begin position="250"/>
        <end position="285"/>
    </location>
</feature>
<evidence type="ECO:0000256" key="9">
    <source>
        <dbReference type="PROSITE-ProRule" id="PRU00076"/>
    </source>
</evidence>
<keyword evidence="2" id="KW-0723">Serine/threonine-protein kinase</keyword>
<dbReference type="GO" id="GO:0005509">
    <property type="term" value="F:calcium ion binding"/>
    <property type="evidence" value="ECO:0007669"/>
    <property type="project" value="InterPro"/>
</dbReference>
<dbReference type="GO" id="GO:0004674">
    <property type="term" value="F:protein serine/threonine kinase activity"/>
    <property type="evidence" value="ECO:0007669"/>
    <property type="project" value="UniProtKB-KW"/>
</dbReference>
<dbReference type="InterPro" id="IPR049883">
    <property type="entry name" value="NOTCH1_EGF-like"/>
</dbReference>
<evidence type="ECO:0000256" key="13">
    <source>
        <dbReference type="SAM" id="SignalP"/>
    </source>
</evidence>
<feature type="chain" id="PRO_5024396455" description="EGF-like domain-containing protein" evidence="13">
    <location>
        <begin position="24"/>
        <end position="489"/>
    </location>
</feature>
<gene>
    <name evidence="15" type="ORF">FH972_019673</name>
</gene>
<dbReference type="Gene3D" id="1.10.510.10">
    <property type="entry name" value="Transferase(Phosphotransferase) domain 1"/>
    <property type="match status" value="1"/>
</dbReference>
<dbReference type="InterPro" id="IPR001881">
    <property type="entry name" value="EGF-like_Ca-bd_dom"/>
</dbReference>
<dbReference type="GO" id="GO:0016020">
    <property type="term" value="C:membrane"/>
    <property type="evidence" value="ECO:0007669"/>
    <property type="project" value="UniProtKB-SubCell"/>
</dbReference>
<name>A0A5N6RR68_9ROSI</name>
<organism evidence="15 16">
    <name type="scientific">Carpinus fangiana</name>
    <dbReference type="NCBI Taxonomy" id="176857"/>
    <lineage>
        <taxon>Eukaryota</taxon>
        <taxon>Viridiplantae</taxon>
        <taxon>Streptophyta</taxon>
        <taxon>Embryophyta</taxon>
        <taxon>Tracheophyta</taxon>
        <taxon>Spermatophyta</taxon>
        <taxon>Magnoliopsida</taxon>
        <taxon>eudicotyledons</taxon>
        <taxon>Gunneridae</taxon>
        <taxon>Pentapetalae</taxon>
        <taxon>rosids</taxon>
        <taxon>fabids</taxon>
        <taxon>Fagales</taxon>
        <taxon>Betulaceae</taxon>
        <taxon>Carpinus</taxon>
    </lineage>
</organism>
<reference evidence="15 16" key="1">
    <citation type="submission" date="2019-06" db="EMBL/GenBank/DDBJ databases">
        <title>A chromosomal-level reference genome of Carpinus fangiana (Coryloideae, Betulaceae).</title>
        <authorList>
            <person name="Yang X."/>
            <person name="Wang Z."/>
            <person name="Zhang L."/>
            <person name="Hao G."/>
            <person name="Liu J."/>
            <person name="Yang Y."/>
        </authorList>
    </citation>
    <scope>NUCLEOTIDE SEQUENCE [LARGE SCALE GENOMIC DNA]</scope>
    <source>
        <strain evidence="15">Cfa_2016G</strain>
        <tissue evidence="15">Leaf</tissue>
    </source>
</reference>
<dbReference type="FunFam" id="2.10.25.10:FF:000038">
    <property type="entry name" value="Fibrillin 2"/>
    <property type="match status" value="1"/>
</dbReference>
<sequence length="489" mass="53878">MGLSGILLQQVLLGATILASIAAAEPTNSSCIRTCGSLQIPYPFGTTEGCYLDPSFLITCNNSTPFLSPSNLTVLNISLDGEIRVSSSIARDCPNEPGYNASESVYEFPTLKYFLISSTKNKFTGVGCDTVAAIEGMLAEENYVTGCLSLCKRIESVRSGSCNGIGCCQTYITQGMRSFAMALISINNHSEVSNFNPCGYSFVTEEGAYNFSSSDLANLRNRETFPVVLDWAVGNETCQDAKKNLISYAYINECETSKPCNMTCTNTMGSFICHCPKGYEGDGMKNGTGCRPIATHYRSIAIELGIGIGLSLLLLGGFSIYWGLKRRKLIKLKEKVFQQNGGLMLQQQLSNHIDSPTKIFSIEELKRATNNYNELKEDRLLQILDNHIVNDDNIEDLREVANLVKRCLTVSGEDRPSMKEVAMELEGLRITKKRQREKANLYTEETEYLLTEPTHYFSIDVGTGSSSNNTATGYDSIRNHLLQPPDDGR</sequence>
<dbReference type="EMBL" id="CM017328">
    <property type="protein sequence ID" value="KAE8124825.1"/>
    <property type="molecule type" value="Genomic_DNA"/>
</dbReference>
<dbReference type="InterPro" id="IPR000152">
    <property type="entry name" value="EGF-type_Asp/Asn_hydroxyl_site"/>
</dbReference>
<evidence type="ECO:0000256" key="12">
    <source>
        <dbReference type="SAM" id="Phobius"/>
    </source>
</evidence>
<accession>A0A5N6RR68</accession>
<keyword evidence="7 9" id="KW-1015">Disulfide bond</keyword>
<feature type="disulfide bond" evidence="9">
    <location>
        <begin position="254"/>
        <end position="264"/>
    </location>
</feature>
<evidence type="ECO:0000256" key="7">
    <source>
        <dbReference type="ARBA" id="ARBA00023157"/>
    </source>
</evidence>
<dbReference type="SMART" id="SM00179">
    <property type="entry name" value="EGF_CA"/>
    <property type="match status" value="1"/>
</dbReference>
<comment type="subcellular location">
    <subcellularLocation>
        <location evidence="1">Membrane</location>
        <topology evidence="1">Single-pass type I membrane protein</topology>
    </subcellularLocation>
</comment>
<keyword evidence="12" id="KW-1133">Transmembrane helix</keyword>
<evidence type="ECO:0000313" key="15">
    <source>
        <dbReference type="EMBL" id="KAE8124825.1"/>
    </source>
</evidence>
<dbReference type="Proteomes" id="UP000327013">
    <property type="component" value="Chromosome 8"/>
</dbReference>
<dbReference type="SUPFAM" id="SSF57196">
    <property type="entry name" value="EGF/Laminin"/>
    <property type="match status" value="1"/>
</dbReference>
<comment type="caution">
    <text evidence="9">Lacks conserved residue(s) required for the propagation of feature annotation.</text>
</comment>
<dbReference type="Gene3D" id="2.10.25.10">
    <property type="entry name" value="Laminin"/>
    <property type="match status" value="1"/>
</dbReference>
<evidence type="ECO:0000256" key="6">
    <source>
        <dbReference type="ARBA" id="ARBA00022737"/>
    </source>
</evidence>
<evidence type="ECO:0000313" key="16">
    <source>
        <dbReference type="Proteomes" id="UP000327013"/>
    </source>
</evidence>
<keyword evidence="12" id="KW-0472">Membrane</keyword>